<keyword evidence="1 5" id="KW-0963">Cytoplasm</keyword>
<comment type="caution">
    <text evidence="7">The sequence shown here is derived from an EMBL/GenBank/DDBJ whole genome shotgun (WGS) entry which is preliminary data.</text>
</comment>
<protein>
    <recommendedName>
        <fullName evidence="5">Putative pre-16S rRNA nuclease</fullName>
        <ecNumber evidence="5">3.1.-.-</ecNumber>
    </recommendedName>
</protein>
<dbReference type="AlphaFoldDB" id="A0A1V2ZXX9"/>
<organism evidence="7 8">
    <name type="scientific">Thioalkalivibrio halophilus</name>
    <dbReference type="NCBI Taxonomy" id="252474"/>
    <lineage>
        <taxon>Bacteria</taxon>
        <taxon>Pseudomonadati</taxon>
        <taxon>Pseudomonadota</taxon>
        <taxon>Gammaproteobacteria</taxon>
        <taxon>Chromatiales</taxon>
        <taxon>Ectothiorhodospiraceae</taxon>
        <taxon>Thioalkalivibrio</taxon>
    </lineage>
</organism>
<evidence type="ECO:0000313" key="8">
    <source>
        <dbReference type="Proteomes" id="UP000189177"/>
    </source>
</evidence>
<comment type="similarity">
    <text evidence="5">Belongs to the YqgF HJR family.</text>
</comment>
<dbReference type="InterPro" id="IPR012337">
    <property type="entry name" value="RNaseH-like_sf"/>
</dbReference>
<name>A0A1V2ZXX9_9GAMM</name>
<comment type="subcellular location">
    <subcellularLocation>
        <location evidence="5">Cytoplasm</location>
    </subcellularLocation>
</comment>
<evidence type="ECO:0000313" key="7">
    <source>
        <dbReference type="EMBL" id="OOC09987.1"/>
    </source>
</evidence>
<dbReference type="InterPro" id="IPR005227">
    <property type="entry name" value="YqgF"/>
</dbReference>
<dbReference type="GO" id="GO:0016788">
    <property type="term" value="F:hydrolase activity, acting on ester bonds"/>
    <property type="evidence" value="ECO:0007669"/>
    <property type="project" value="UniProtKB-UniRule"/>
</dbReference>
<dbReference type="CDD" id="cd16964">
    <property type="entry name" value="YqgF"/>
    <property type="match status" value="1"/>
</dbReference>
<evidence type="ECO:0000259" key="6">
    <source>
        <dbReference type="SMART" id="SM00732"/>
    </source>
</evidence>
<keyword evidence="3 5" id="KW-0540">Nuclease</keyword>
<dbReference type="Gene3D" id="3.30.420.140">
    <property type="entry name" value="YqgF/RNase H-like domain"/>
    <property type="match status" value="1"/>
</dbReference>
<dbReference type="GO" id="GO:0004518">
    <property type="term" value="F:nuclease activity"/>
    <property type="evidence" value="ECO:0007669"/>
    <property type="project" value="UniProtKB-KW"/>
</dbReference>
<gene>
    <name evidence="7" type="ORF">B1A74_07970</name>
</gene>
<dbReference type="PANTHER" id="PTHR33317">
    <property type="entry name" value="POLYNUCLEOTIDYL TRANSFERASE, RIBONUCLEASE H-LIKE SUPERFAMILY PROTEIN"/>
    <property type="match status" value="1"/>
</dbReference>
<comment type="function">
    <text evidence="5">Could be a nuclease involved in processing of the 5'-end of pre-16S rRNA.</text>
</comment>
<dbReference type="SUPFAM" id="SSF53098">
    <property type="entry name" value="Ribonuclease H-like"/>
    <property type="match status" value="1"/>
</dbReference>
<dbReference type="GO" id="GO:0000967">
    <property type="term" value="P:rRNA 5'-end processing"/>
    <property type="evidence" value="ECO:0007669"/>
    <property type="project" value="UniProtKB-UniRule"/>
</dbReference>
<dbReference type="GO" id="GO:0005829">
    <property type="term" value="C:cytosol"/>
    <property type="evidence" value="ECO:0007669"/>
    <property type="project" value="TreeGrafter"/>
</dbReference>
<dbReference type="NCBIfam" id="TIGR00250">
    <property type="entry name" value="RNAse_H_YqgF"/>
    <property type="match status" value="1"/>
</dbReference>
<evidence type="ECO:0000256" key="4">
    <source>
        <dbReference type="ARBA" id="ARBA00022801"/>
    </source>
</evidence>
<keyword evidence="8" id="KW-1185">Reference proteome</keyword>
<feature type="domain" description="YqgF/RNase H-like" evidence="6">
    <location>
        <begin position="1"/>
        <end position="100"/>
    </location>
</feature>
<keyword evidence="2 5" id="KW-0690">Ribosome biogenesis</keyword>
<dbReference type="HAMAP" id="MF_00651">
    <property type="entry name" value="Nuclease_YqgF"/>
    <property type="match status" value="1"/>
</dbReference>
<reference evidence="7 8" key="1">
    <citation type="submission" date="2017-02" db="EMBL/GenBank/DDBJ databases">
        <title>Genomic diversity within the haloalkaliphilic genus Thioalkalivibrio.</title>
        <authorList>
            <person name="Ahn A.-C."/>
            <person name="Meier-Kolthoff J."/>
            <person name="Overmars L."/>
            <person name="Richter M."/>
            <person name="Woyke T."/>
            <person name="Sorokin D.Y."/>
            <person name="Muyzer G."/>
        </authorList>
    </citation>
    <scope>NUCLEOTIDE SEQUENCE [LARGE SCALE GENOMIC DNA]</scope>
    <source>
        <strain evidence="7 8">HL17</strain>
    </source>
</reference>
<dbReference type="Pfam" id="PF03652">
    <property type="entry name" value="RuvX"/>
    <property type="match status" value="1"/>
</dbReference>
<dbReference type="InterPro" id="IPR037027">
    <property type="entry name" value="YqgF/RNaseH-like_dom_sf"/>
</dbReference>
<dbReference type="EC" id="3.1.-.-" evidence="5"/>
<evidence type="ECO:0000256" key="1">
    <source>
        <dbReference type="ARBA" id="ARBA00022490"/>
    </source>
</evidence>
<evidence type="ECO:0000256" key="2">
    <source>
        <dbReference type="ARBA" id="ARBA00022517"/>
    </source>
</evidence>
<dbReference type="Proteomes" id="UP000189177">
    <property type="component" value="Unassembled WGS sequence"/>
</dbReference>
<dbReference type="STRING" id="252474.B1A74_07970"/>
<dbReference type="EMBL" id="MUZR01000027">
    <property type="protein sequence ID" value="OOC09987.1"/>
    <property type="molecule type" value="Genomic_DNA"/>
</dbReference>
<proteinExistence type="inferred from homology"/>
<sequence length="133" mass="14348">MAFLAFDYGRRRIGVAVGEPLTGSARGLVTLAGGSPPPWPRIDALVTEWRPEGFVVGWPTQADGQATPLGPAIREFGAALEARFGKPVYWSDERLSSHLARDRSRSGRNDPGLDAHAAAVILEGWFLENAHDA</sequence>
<dbReference type="InterPro" id="IPR006641">
    <property type="entry name" value="YqgF/RNaseH-like_dom"/>
</dbReference>
<evidence type="ECO:0000256" key="3">
    <source>
        <dbReference type="ARBA" id="ARBA00022722"/>
    </source>
</evidence>
<dbReference type="OrthoDB" id="9796140at2"/>
<evidence type="ECO:0000256" key="5">
    <source>
        <dbReference type="HAMAP-Rule" id="MF_00651"/>
    </source>
</evidence>
<dbReference type="SMART" id="SM00732">
    <property type="entry name" value="YqgFc"/>
    <property type="match status" value="1"/>
</dbReference>
<dbReference type="RefSeq" id="WP_018869680.1">
    <property type="nucleotide sequence ID" value="NZ_MUZR01000027.1"/>
</dbReference>
<dbReference type="PANTHER" id="PTHR33317:SF4">
    <property type="entry name" value="POLYNUCLEOTIDYL TRANSFERASE, RIBONUCLEASE H-LIKE SUPERFAMILY PROTEIN"/>
    <property type="match status" value="1"/>
</dbReference>
<keyword evidence="4 5" id="KW-0378">Hydrolase</keyword>
<accession>A0A1V2ZXX9</accession>